<evidence type="ECO:0000313" key="3">
    <source>
        <dbReference type="Proteomes" id="UP000177614"/>
    </source>
</evidence>
<accession>A0A1F4XLF4</accession>
<comment type="caution">
    <text evidence="2">The sequence shown here is derived from an EMBL/GenBank/DDBJ whole genome shotgun (WGS) entry which is preliminary data.</text>
</comment>
<name>A0A1F4XLF4_9BACT</name>
<dbReference type="STRING" id="1817814.A2V81_00060"/>
<gene>
    <name evidence="2" type="ORF">A2V81_00060</name>
</gene>
<sequence length="364" mass="38873">MLPYVKAQVDIPTSPSAPSSSSPSPSPSIPSSPSSPSSEDAAREARERQRDTERQTNDLLREQLDQSGENVPDTLREAMSADARQNTQDANRQDAYNDLENGLADVGVTDADPVALSDGDMGSLVDGGITDPGTLAALTSNIQNTFNSSYNQSLLASIQATWAAGVQGGGNCSTSDDDGQDLCQELTDLNDRLSDINDDISDMLTRARRLQIFVTTKPAFLNTTARLPICLGLVTPGPGENLDTVNIAETTRDYDTNDGMMSVGAVKNSLLSSGDLSTGGGSVTAGDPLTVGTGFTSSSSTAFRENVTNIQSDFDRISLLGWQNFDNSLQTRFDVLKAHSEELKTLLDQLSRVQRTLNQRSRTP</sequence>
<dbReference type="AlphaFoldDB" id="A0A1F4XLF4"/>
<feature type="compositionally biased region" description="Low complexity" evidence="1">
    <location>
        <begin position="14"/>
        <end position="23"/>
    </location>
</feature>
<evidence type="ECO:0000313" key="2">
    <source>
        <dbReference type="EMBL" id="OGC82448.1"/>
    </source>
</evidence>
<evidence type="ECO:0000256" key="1">
    <source>
        <dbReference type="SAM" id="MobiDB-lite"/>
    </source>
</evidence>
<feature type="region of interest" description="Disordered" evidence="1">
    <location>
        <begin position="1"/>
        <end position="71"/>
    </location>
</feature>
<proteinExistence type="predicted"/>
<reference evidence="2 3" key="1">
    <citation type="journal article" date="2016" name="Nat. Commun.">
        <title>Thousands of microbial genomes shed light on interconnected biogeochemical processes in an aquifer system.</title>
        <authorList>
            <person name="Anantharaman K."/>
            <person name="Brown C.T."/>
            <person name="Hug L.A."/>
            <person name="Sharon I."/>
            <person name="Castelle C.J."/>
            <person name="Probst A.J."/>
            <person name="Thomas B.C."/>
            <person name="Singh A."/>
            <person name="Wilkins M.J."/>
            <person name="Karaoz U."/>
            <person name="Brodie E.L."/>
            <person name="Williams K.H."/>
            <person name="Hubbard S.S."/>
            <person name="Banfield J.F."/>
        </authorList>
    </citation>
    <scope>NUCLEOTIDE SEQUENCE [LARGE SCALE GENOMIC DNA]</scope>
</reference>
<protein>
    <submittedName>
        <fullName evidence="2">Uncharacterized protein</fullName>
    </submittedName>
</protein>
<dbReference type="EMBL" id="MEWR01000006">
    <property type="protein sequence ID" value="OGC82448.1"/>
    <property type="molecule type" value="Genomic_DNA"/>
</dbReference>
<feature type="compositionally biased region" description="Basic and acidic residues" evidence="1">
    <location>
        <begin position="40"/>
        <end position="64"/>
    </location>
</feature>
<organism evidence="2 3">
    <name type="scientific">Candidatus Abawacabacteria bacterium RBG_16_42_10</name>
    <dbReference type="NCBI Taxonomy" id="1817814"/>
    <lineage>
        <taxon>Bacteria</taxon>
        <taxon>Candidatus Abawacaibacteriota</taxon>
    </lineage>
</organism>
<dbReference type="Proteomes" id="UP000177614">
    <property type="component" value="Unassembled WGS sequence"/>
</dbReference>